<gene>
    <name evidence="3" type="ORF">Poly30_31600</name>
</gene>
<feature type="chain" id="PRO_5021709406" description="FecR protein" evidence="2">
    <location>
        <begin position="17"/>
        <end position="461"/>
    </location>
</feature>
<evidence type="ECO:0000256" key="2">
    <source>
        <dbReference type="SAM" id="SignalP"/>
    </source>
</evidence>
<accession>A0A518EU62</accession>
<feature type="compositionally biased region" description="Basic and acidic residues" evidence="1">
    <location>
        <begin position="222"/>
        <end position="233"/>
    </location>
</feature>
<keyword evidence="2" id="KW-0732">Signal</keyword>
<evidence type="ECO:0008006" key="5">
    <source>
        <dbReference type="Google" id="ProtNLM"/>
    </source>
</evidence>
<dbReference type="RefSeq" id="WP_145198853.1">
    <property type="nucleotide sequence ID" value="NZ_CP036434.1"/>
</dbReference>
<evidence type="ECO:0000313" key="4">
    <source>
        <dbReference type="Proteomes" id="UP000320390"/>
    </source>
</evidence>
<sequence precursor="true">MLLAAAAASLSTPLAAAPRAFPAQDSRVEVAAPLLAARISVAQGRSTLISESEGKVALRRGASRVSGGDAQLEVTSGSQARISLDGEMTLDVFGPSSIEWRRGPQGIELVFHELGWADIDVRSGVHSMELPADWRARFGRSSFHLRSLAGGPTELRHDAGSAVTLDWRGDETRARPPVSVYPGSSVRLDRPRYERLEGLSGGAGGASGRSEAWRSDGGNEDWPWRERADSEAQVKEREVLRHETQRLDELPGATDGEIGRLRVYQADGSSHVRPLRRQRHEGQTYAQVPIGPGGRPGETPRVEIVTRPGVVDFARVELPRRPDTGPVASVQSPGVGAVDGPVENPSPSKAVDPESRPRPKKPFLPSEWRGLALSALNGVGEVAAERGSGVEVRVLGAGRVKVFVSASSPSPRWCFAPGVDYLLSPGAVAVFERSGELRMSFGEIEEKEPAIGRPSFSELAR</sequence>
<keyword evidence="4" id="KW-1185">Reference proteome</keyword>
<evidence type="ECO:0000313" key="3">
    <source>
        <dbReference type="EMBL" id="QDV07632.1"/>
    </source>
</evidence>
<name>A0A518EU62_9BACT</name>
<protein>
    <recommendedName>
        <fullName evidence="5">FecR protein</fullName>
    </recommendedName>
</protein>
<feature type="region of interest" description="Disordered" evidence="1">
    <location>
        <begin position="196"/>
        <end position="233"/>
    </location>
</feature>
<dbReference type="Proteomes" id="UP000320390">
    <property type="component" value="Chromosome"/>
</dbReference>
<organism evidence="3 4">
    <name type="scientific">Saltatorellus ferox</name>
    <dbReference type="NCBI Taxonomy" id="2528018"/>
    <lineage>
        <taxon>Bacteria</taxon>
        <taxon>Pseudomonadati</taxon>
        <taxon>Planctomycetota</taxon>
        <taxon>Planctomycetia</taxon>
        <taxon>Planctomycetia incertae sedis</taxon>
        <taxon>Saltatorellus</taxon>
    </lineage>
</organism>
<evidence type="ECO:0000256" key="1">
    <source>
        <dbReference type="SAM" id="MobiDB-lite"/>
    </source>
</evidence>
<feature type="region of interest" description="Disordered" evidence="1">
    <location>
        <begin position="318"/>
        <end position="363"/>
    </location>
</feature>
<dbReference type="EMBL" id="CP036434">
    <property type="protein sequence ID" value="QDV07632.1"/>
    <property type="molecule type" value="Genomic_DNA"/>
</dbReference>
<dbReference type="AlphaFoldDB" id="A0A518EU62"/>
<proteinExistence type="predicted"/>
<feature type="signal peptide" evidence="2">
    <location>
        <begin position="1"/>
        <end position="16"/>
    </location>
</feature>
<reference evidence="3 4" key="1">
    <citation type="submission" date="2019-02" db="EMBL/GenBank/DDBJ databases">
        <title>Deep-cultivation of Planctomycetes and their phenomic and genomic characterization uncovers novel biology.</title>
        <authorList>
            <person name="Wiegand S."/>
            <person name="Jogler M."/>
            <person name="Boedeker C."/>
            <person name="Pinto D."/>
            <person name="Vollmers J."/>
            <person name="Rivas-Marin E."/>
            <person name="Kohn T."/>
            <person name="Peeters S.H."/>
            <person name="Heuer A."/>
            <person name="Rast P."/>
            <person name="Oberbeckmann S."/>
            <person name="Bunk B."/>
            <person name="Jeske O."/>
            <person name="Meyerdierks A."/>
            <person name="Storesund J.E."/>
            <person name="Kallscheuer N."/>
            <person name="Luecker S."/>
            <person name="Lage O.M."/>
            <person name="Pohl T."/>
            <person name="Merkel B.J."/>
            <person name="Hornburger P."/>
            <person name="Mueller R.-W."/>
            <person name="Bruemmer F."/>
            <person name="Labrenz M."/>
            <person name="Spormann A.M."/>
            <person name="Op den Camp H."/>
            <person name="Overmann J."/>
            <person name="Amann R."/>
            <person name="Jetten M.S.M."/>
            <person name="Mascher T."/>
            <person name="Medema M.H."/>
            <person name="Devos D.P."/>
            <person name="Kaster A.-K."/>
            <person name="Ovreas L."/>
            <person name="Rohde M."/>
            <person name="Galperin M.Y."/>
            <person name="Jogler C."/>
        </authorList>
    </citation>
    <scope>NUCLEOTIDE SEQUENCE [LARGE SCALE GENOMIC DNA]</scope>
    <source>
        <strain evidence="3 4">Poly30</strain>
    </source>
</reference>